<dbReference type="CDD" id="cd06127">
    <property type="entry name" value="DEDDh"/>
    <property type="match status" value="1"/>
</dbReference>
<dbReference type="InterPro" id="IPR013520">
    <property type="entry name" value="Ribonucl_H"/>
</dbReference>
<organism evidence="3 4">
    <name type="scientific">Anaerovibrio lipolyticus DSM 3074</name>
    <dbReference type="NCBI Taxonomy" id="1120997"/>
    <lineage>
        <taxon>Bacteria</taxon>
        <taxon>Bacillati</taxon>
        <taxon>Bacillota</taxon>
        <taxon>Negativicutes</taxon>
        <taxon>Selenomonadales</taxon>
        <taxon>Selenomonadaceae</taxon>
        <taxon>Anaerovibrio</taxon>
    </lineage>
</organism>
<dbReference type="GO" id="GO:0003677">
    <property type="term" value="F:DNA binding"/>
    <property type="evidence" value="ECO:0007669"/>
    <property type="project" value="InterPro"/>
</dbReference>
<proteinExistence type="predicted"/>
<dbReference type="Gene3D" id="3.30.420.10">
    <property type="entry name" value="Ribonuclease H-like superfamily/Ribonuclease H"/>
    <property type="match status" value="1"/>
</dbReference>
<evidence type="ECO:0000259" key="2">
    <source>
        <dbReference type="SMART" id="SM00479"/>
    </source>
</evidence>
<feature type="domain" description="Exonuclease" evidence="2">
    <location>
        <begin position="19"/>
        <end position="186"/>
    </location>
</feature>
<dbReference type="InterPro" id="IPR036397">
    <property type="entry name" value="RNaseH_sf"/>
</dbReference>
<gene>
    <name evidence="3" type="ORF">SAMN02745671_00563</name>
</gene>
<dbReference type="GO" id="GO:0003887">
    <property type="term" value="F:DNA-directed DNA polymerase activity"/>
    <property type="evidence" value="ECO:0007669"/>
    <property type="project" value="InterPro"/>
</dbReference>
<evidence type="ECO:0000313" key="3">
    <source>
        <dbReference type="EMBL" id="SHI42653.1"/>
    </source>
</evidence>
<keyword evidence="1" id="KW-0269">Exonuclease</keyword>
<dbReference type="FunFam" id="3.30.420.10:FF:000045">
    <property type="entry name" value="3'-5' exonuclease DinG"/>
    <property type="match status" value="1"/>
</dbReference>
<evidence type="ECO:0000313" key="4">
    <source>
        <dbReference type="Proteomes" id="UP000191240"/>
    </source>
</evidence>
<dbReference type="SMART" id="SM00479">
    <property type="entry name" value="EXOIII"/>
    <property type="match status" value="1"/>
</dbReference>
<dbReference type="Proteomes" id="UP000191240">
    <property type="component" value="Unassembled WGS sequence"/>
</dbReference>
<protein>
    <submittedName>
        <fullName evidence="3">DNA polymerase-3 subunit epsilon</fullName>
    </submittedName>
</protein>
<dbReference type="GO" id="GO:0008408">
    <property type="term" value="F:3'-5' exonuclease activity"/>
    <property type="evidence" value="ECO:0007669"/>
    <property type="project" value="TreeGrafter"/>
</dbReference>
<dbReference type="NCBIfam" id="TIGR00573">
    <property type="entry name" value="dnaq"/>
    <property type="match status" value="1"/>
</dbReference>
<sequence length="194" mass="21974">MLGELGKNKGKQLLEYVPDYVVFDLETTGINCYKDSVVEISAVKVIGGRVENEFSSLVNPHRSIPYEVSRVNGITDAMVADAPLFNDVLMKFIDFTEGMTLVGHNIHSFDLKFIYRDSEKFYGGIPGNNYVDTLRLARKYLPQLKRHSLTLLAEYYGISTEGAHRALNDCRMNQQVYEQLGLIMNKGCMPLFSF</sequence>
<dbReference type="GO" id="GO:0005829">
    <property type="term" value="C:cytosol"/>
    <property type="evidence" value="ECO:0007669"/>
    <property type="project" value="TreeGrafter"/>
</dbReference>
<keyword evidence="1" id="KW-0540">Nuclease</keyword>
<reference evidence="3 4" key="1">
    <citation type="submission" date="2016-11" db="EMBL/GenBank/DDBJ databases">
        <authorList>
            <person name="Jaros S."/>
            <person name="Januszkiewicz K."/>
            <person name="Wedrychowicz H."/>
        </authorList>
    </citation>
    <scope>NUCLEOTIDE SEQUENCE [LARGE SCALE GENOMIC DNA]</scope>
    <source>
        <strain evidence="3 4">DSM 3074</strain>
    </source>
</reference>
<dbReference type="EMBL" id="FQYW01000005">
    <property type="protein sequence ID" value="SHI42653.1"/>
    <property type="molecule type" value="Genomic_DNA"/>
</dbReference>
<dbReference type="AlphaFoldDB" id="A0A1M6B2G1"/>
<keyword evidence="1" id="KW-0378">Hydrolase</keyword>
<name>A0A1M6B2G1_9FIRM</name>
<dbReference type="RefSeq" id="WP_080325308.1">
    <property type="nucleotide sequence ID" value="NZ_FQYW01000005.1"/>
</dbReference>
<evidence type="ECO:0000256" key="1">
    <source>
        <dbReference type="ARBA" id="ARBA00022839"/>
    </source>
</evidence>
<dbReference type="PANTHER" id="PTHR30231">
    <property type="entry name" value="DNA POLYMERASE III SUBUNIT EPSILON"/>
    <property type="match status" value="1"/>
</dbReference>
<dbReference type="InterPro" id="IPR006054">
    <property type="entry name" value="DnaQ"/>
</dbReference>
<dbReference type="SUPFAM" id="SSF53098">
    <property type="entry name" value="Ribonuclease H-like"/>
    <property type="match status" value="1"/>
</dbReference>
<dbReference type="GO" id="GO:0045004">
    <property type="term" value="P:DNA replication proofreading"/>
    <property type="evidence" value="ECO:0007669"/>
    <property type="project" value="TreeGrafter"/>
</dbReference>
<dbReference type="OrthoDB" id="9810135at2"/>
<dbReference type="InterPro" id="IPR012337">
    <property type="entry name" value="RNaseH-like_sf"/>
</dbReference>
<dbReference type="Pfam" id="PF00929">
    <property type="entry name" value="RNase_T"/>
    <property type="match status" value="1"/>
</dbReference>
<dbReference type="PANTHER" id="PTHR30231:SF41">
    <property type="entry name" value="DNA POLYMERASE III SUBUNIT EPSILON"/>
    <property type="match status" value="1"/>
</dbReference>
<accession>A0A1M6B2G1</accession>